<keyword evidence="6 12" id="KW-1133">Transmembrane helix</keyword>
<evidence type="ECO:0000256" key="3">
    <source>
        <dbReference type="ARBA" id="ARBA00022481"/>
    </source>
</evidence>
<feature type="region of interest" description="Disordered" evidence="11">
    <location>
        <begin position="400"/>
        <end position="434"/>
    </location>
</feature>
<accession>A0AA95I9X0</accession>
<evidence type="ECO:0000313" key="16">
    <source>
        <dbReference type="Proteomes" id="UP001177943"/>
    </source>
</evidence>
<dbReference type="PROSITE" id="PS50111">
    <property type="entry name" value="CHEMOTAXIS_TRANSDUC_2"/>
    <property type="match status" value="1"/>
</dbReference>
<evidence type="ECO:0000256" key="12">
    <source>
        <dbReference type="SAM" id="Phobius"/>
    </source>
</evidence>
<keyword evidence="3" id="KW-0488">Methylation</keyword>
<dbReference type="CDD" id="cd12912">
    <property type="entry name" value="PDC2_MCP_like"/>
    <property type="match status" value="1"/>
</dbReference>
<dbReference type="Proteomes" id="UP001177943">
    <property type="component" value="Chromosome"/>
</dbReference>
<name>A0AA95I9X0_9BACL</name>
<evidence type="ECO:0000256" key="4">
    <source>
        <dbReference type="ARBA" id="ARBA00022500"/>
    </source>
</evidence>
<keyword evidence="5 12" id="KW-0812">Transmembrane</keyword>
<dbReference type="GO" id="GO:0007165">
    <property type="term" value="P:signal transduction"/>
    <property type="evidence" value="ECO:0007669"/>
    <property type="project" value="UniProtKB-KW"/>
</dbReference>
<feature type="domain" description="Methyl-accepting transducer" evidence="13">
    <location>
        <begin position="340"/>
        <end position="576"/>
    </location>
</feature>
<reference evidence="15" key="1">
    <citation type="submission" date="2023-05" db="EMBL/GenBank/DDBJ databases">
        <title>Comparative genomics of Bacillaceae isolates and their secondary metabolite potential.</title>
        <authorList>
            <person name="Song L."/>
            <person name="Nielsen L.J."/>
            <person name="Mohite O."/>
            <person name="Xu X."/>
            <person name="Weber T."/>
            <person name="Kovacs A.T."/>
        </authorList>
    </citation>
    <scope>NUCLEOTIDE SEQUENCE</scope>
    <source>
        <strain evidence="15">B2_4</strain>
    </source>
</reference>
<evidence type="ECO:0000256" key="11">
    <source>
        <dbReference type="SAM" id="MobiDB-lite"/>
    </source>
</evidence>
<dbReference type="PANTHER" id="PTHR32089">
    <property type="entry name" value="METHYL-ACCEPTING CHEMOTAXIS PROTEIN MCPB"/>
    <property type="match status" value="1"/>
</dbReference>
<feature type="domain" description="HAMP" evidence="14">
    <location>
        <begin position="269"/>
        <end position="321"/>
    </location>
</feature>
<dbReference type="GO" id="GO:0006935">
    <property type="term" value="P:chemotaxis"/>
    <property type="evidence" value="ECO:0007669"/>
    <property type="project" value="UniProtKB-KW"/>
</dbReference>
<dbReference type="Gene3D" id="6.10.340.10">
    <property type="match status" value="1"/>
</dbReference>
<dbReference type="CDD" id="cd12913">
    <property type="entry name" value="PDC1_MCP_like"/>
    <property type="match status" value="1"/>
</dbReference>
<dbReference type="SMART" id="SM00283">
    <property type="entry name" value="MA"/>
    <property type="match status" value="1"/>
</dbReference>
<dbReference type="Gene3D" id="1.10.287.950">
    <property type="entry name" value="Methyl-accepting chemotaxis protein"/>
    <property type="match status" value="1"/>
</dbReference>
<dbReference type="Pfam" id="PF00672">
    <property type="entry name" value="HAMP"/>
    <property type="match status" value="1"/>
</dbReference>
<dbReference type="InterPro" id="IPR029151">
    <property type="entry name" value="Sensor-like_sf"/>
</dbReference>
<dbReference type="CDD" id="cd11386">
    <property type="entry name" value="MCP_signal"/>
    <property type="match status" value="1"/>
</dbReference>
<organism evidence="15 16">
    <name type="scientific">Paenibacillus woosongensis</name>
    <dbReference type="NCBI Taxonomy" id="307580"/>
    <lineage>
        <taxon>Bacteria</taxon>
        <taxon>Bacillati</taxon>
        <taxon>Bacillota</taxon>
        <taxon>Bacilli</taxon>
        <taxon>Bacillales</taxon>
        <taxon>Paenibacillaceae</taxon>
        <taxon>Paenibacillus</taxon>
    </lineage>
</organism>
<comment type="subcellular location">
    <subcellularLocation>
        <location evidence="1">Cell membrane</location>
        <topology evidence="1">Multi-pass membrane protein</topology>
    </subcellularLocation>
</comment>
<dbReference type="RefSeq" id="WP_283927751.1">
    <property type="nucleotide sequence ID" value="NZ_CP126084.1"/>
</dbReference>
<feature type="transmembrane region" description="Helical" evidence="12">
    <location>
        <begin position="245"/>
        <end position="268"/>
    </location>
</feature>
<dbReference type="Pfam" id="PF02743">
    <property type="entry name" value="dCache_1"/>
    <property type="match status" value="1"/>
</dbReference>
<gene>
    <name evidence="15" type="ORF">QNH46_08710</name>
</gene>
<dbReference type="KEGG" id="pwn:QNH46_08710"/>
<keyword evidence="4" id="KW-0145">Chemotaxis</keyword>
<protein>
    <submittedName>
        <fullName evidence="15">Methyl-accepting chemotaxis protein</fullName>
    </submittedName>
</protein>
<feature type="compositionally biased region" description="Polar residues" evidence="11">
    <location>
        <begin position="411"/>
        <end position="432"/>
    </location>
</feature>
<sequence length="626" mass="67503">MATQSARNGIQEQITQSATESIKLVDSMINDLVQPKLHDADIFAKKLQGNLLGEDVFAGTRSSFEQYAELHPETSRIYYGTKEGKFLIVPDAQMNDFDPRERPWYEEAMKEPGKAVVSRPYISADDNKEITISVSMAATDGSGVFGIDLKLENIRETFSGIKVGKEGYAILLDGEQHYIVHPVHNAGEKAADSAEQKMYDSDYGEYTFVVDGEQKYMTYITNALTGWKIGGTIYLSEIDAAAKPIIYNTLLTGVICLLVGFVFIYLMIQSIIKPIRRLKEQAESVSEGDLTQVIQVKSNDEIGDLAAAFQVMQQKLRSLIGKVGEGAEQVARSSGELTSSSEQTAETSHHIAQAVQEIASGAERQTMGLEQNTSALDEIAQGVMLIAERTSAVAELAKHSSAQAEEGSRAVEQTGSQMGSIYQTVDQSSSKIRSLHERTREIGEITKLIGEIAGQTNLLALNAAIEAARAGEHGSGFAVVAGEVRKLAEQSATAALQITGLIEGIQQDAEESVQTMTQVTAEVEEGLNISVLTMQRLEQAMGGIRETTPQIAEIAATAQQISASVQQIVATANELAMIATGNASAAQEVAASSEEQLAAMEQISSSAVMLAEMAAELKQTIGHFKY</sequence>
<dbReference type="GO" id="GO:0005886">
    <property type="term" value="C:plasma membrane"/>
    <property type="evidence" value="ECO:0007669"/>
    <property type="project" value="UniProtKB-SubCell"/>
</dbReference>
<dbReference type="EMBL" id="CP126084">
    <property type="protein sequence ID" value="WHX50707.1"/>
    <property type="molecule type" value="Genomic_DNA"/>
</dbReference>
<comment type="similarity">
    <text evidence="9">Belongs to the methyl-accepting chemotaxis (MCP) protein family.</text>
</comment>
<keyword evidence="2" id="KW-1003">Cell membrane</keyword>
<evidence type="ECO:0000259" key="14">
    <source>
        <dbReference type="PROSITE" id="PS50885"/>
    </source>
</evidence>
<evidence type="ECO:0000256" key="1">
    <source>
        <dbReference type="ARBA" id="ARBA00004651"/>
    </source>
</evidence>
<dbReference type="PROSITE" id="PS50885">
    <property type="entry name" value="HAMP"/>
    <property type="match status" value="1"/>
</dbReference>
<evidence type="ECO:0000259" key="13">
    <source>
        <dbReference type="PROSITE" id="PS50111"/>
    </source>
</evidence>
<keyword evidence="8 10" id="KW-0807">Transducer</keyword>
<evidence type="ECO:0000256" key="5">
    <source>
        <dbReference type="ARBA" id="ARBA00022692"/>
    </source>
</evidence>
<proteinExistence type="inferred from homology"/>
<dbReference type="CDD" id="cd06225">
    <property type="entry name" value="HAMP"/>
    <property type="match status" value="1"/>
</dbReference>
<keyword evidence="7 12" id="KW-0472">Membrane</keyword>
<evidence type="ECO:0000256" key="2">
    <source>
        <dbReference type="ARBA" id="ARBA00022475"/>
    </source>
</evidence>
<dbReference type="Pfam" id="PF00015">
    <property type="entry name" value="MCPsignal"/>
    <property type="match status" value="1"/>
</dbReference>
<evidence type="ECO:0000256" key="10">
    <source>
        <dbReference type="PROSITE-ProRule" id="PRU00284"/>
    </source>
</evidence>
<evidence type="ECO:0000313" key="15">
    <source>
        <dbReference type="EMBL" id="WHX50707.1"/>
    </source>
</evidence>
<dbReference type="InterPro" id="IPR003660">
    <property type="entry name" value="HAMP_dom"/>
</dbReference>
<evidence type="ECO:0000256" key="7">
    <source>
        <dbReference type="ARBA" id="ARBA00023136"/>
    </source>
</evidence>
<evidence type="ECO:0000256" key="9">
    <source>
        <dbReference type="ARBA" id="ARBA00029447"/>
    </source>
</evidence>
<dbReference type="InterPro" id="IPR004089">
    <property type="entry name" value="MCPsignal_dom"/>
</dbReference>
<dbReference type="Gene3D" id="3.30.450.20">
    <property type="entry name" value="PAS domain"/>
    <property type="match status" value="1"/>
</dbReference>
<dbReference type="AlphaFoldDB" id="A0AA95I9X0"/>
<dbReference type="SUPFAM" id="SSF58104">
    <property type="entry name" value="Methyl-accepting chemotaxis protein (MCP) signaling domain"/>
    <property type="match status" value="1"/>
</dbReference>
<dbReference type="SUPFAM" id="SSF103190">
    <property type="entry name" value="Sensory domain-like"/>
    <property type="match status" value="1"/>
</dbReference>
<dbReference type="InterPro" id="IPR033479">
    <property type="entry name" value="dCache_1"/>
</dbReference>
<dbReference type="PANTHER" id="PTHR32089:SF114">
    <property type="entry name" value="METHYL-ACCEPTING CHEMOTAXIS PROTEIN MCPB"/>
    <property type="match status" value="1"/>
</dbReference>
<evidence type="ECO:0000256" key="6">
    <source>
        <dbReference type="ARBA" id="ARBA00022989"/>
    </source>
</evidence>
<evidence type="ECO:0000256" key="8">
    <source>
        <dbReference type="ARBA" id="ARBA00023224"/>
    </source>
</evidence>
<dbReference type="SMART" id="SM00304">
    <property type="entry name" value="HAMP"/>
    <property type="match status" value="1"/>
</dbReference>